<organism evidence="3 4">
    <name type="scientific">Ciona savignyi</name>
    <name type="common">Pacific transparent sea squirt</name>
    <dbReference type="NCBI Taxonomy" id="51511"/>
    <lineage>
        <taxon>Eukaryota</taxon>
        <taxon>Metazoa</taxon>
        <taxon>Chordata</taxon>
        <taxon>Tunicata</taxon>
        <taxon>Ascidiacea</taxon>
        <taxon>Phlebobranchia</taxon>
        <taxon>Cionidae</taxon>
        <taxon>Ciona</taxon>
    </lineage>
</organism>
<dbReference type="AlphaFoldDB" id="H2YGE9"/>
<dbReference type="Proteomes" id="UP000007875">
    <property type="component" value="Unassembled WGS sequence"/>
</dbReference>
<dbReference type="FunCoup" id="H2YGE9">
    <property type="interactions" value="243"/>
</dbReference>
<evidence type="ECO:0000256" key="2">
    <source>
        <dbReference type="SAM" id="MobiDB-lite"/>
    </source>
</evidence>
<proteinExistence type="inferred from homology"/>
<reference evidence="3" key="3">
    <citation type="submission" date="2025-09" db="UniProtKB">
        <authorList>
            <consortium name="Ensembl"/>
        </authorList>
    </citation>
    <scope>IDENTIFICATION</scope>
</reference>
<protein>
    <recommendedName>
        <fullName evidence="5">BAF chromatin remodeling complex subunit BCL7C</fullName>
    </recommendedName>
</protein>
<dbReference type="InterPro" id="IPR006804">
    <property type="entry name" value="BCL7"/>
</dbReference>
<dbReference type="PANTHER" id="PTHR12767">
    <property type="entry name" value="BCL7 RELATED"/>
    <property type="match status" value="1"/>
</dbReference>
<dbReference type="eggNOG" id="KOG4095">
    <property type="taxonomic scope" value="Eukaryota"/>
</dbReference>
<evidence type="ECO:0000313" key="3">
    <source>
        <dbReference type="Ensembl" id="ENSCSAVP00000004398.1"/>
    </source>
</evidence>
<name>H2YGE9_CIOSA</name>
<comment type="similarity">
    <text evidence="1">Belongs to the BCL7 family.</text>
</comment>
<evidence type="ECO:0008006" key="5">
    <source>
        <dbReference type="Google" id="ProtNLM"/>
    </source>
</evidence>
<dbReference type="STRING" id="51511.ENSCSAVP00000004398"/>
<reference evidence="3" key="2">
    <citation type="submission" date="2025-08" db="UniProtKB">
        <authorList>
            <consortium name="Ensembl"/>
        </authorList>
    </citation>
    <scope>IDENTIFICATION</scope>
</reference>
<sequence length="163" mass="18412">MSTGRSSRAETRSRAKDDIKRAMTVLEKVRRWEKKWVSIADSSLRIYKWVPMPDSSFPEKSNEPSEEEPKEEVPPKNPGIMLINDNSRTNTSTPSSDPSPADIDDSSMDSLSIWHDDKSRDSVCNNVGSTEVSKSQLTIENPNKRPGTPTQQDEQTAKRFRSD</sequence>
<dbReference type="Pfam" id="PF04714">
    <property type="entry name" value="BCL_N"/>
    <property type="match status" value="1"/>
</dbReference>
<feature type="compositionally biased region" description="Polar residues" evidence="2">
    <location>
        <begin position="122"/>
        <end position="141"/>
    </location>
</feature>
<dbReference type="HOGENOM" id="CLU_1593955_0_0_1"/>
<dbReference type="OMA" id="KWVPMPD"/>
<dbReference type="InParanoid" id="H2YGE9"/>
<feature type="compositionally biased region" description="Low complexity" evidence="2">
    <location>
        <begin position="84"/>
        <end position="101"/>
    </location>
</feature>
<reference evidence="4" key="1">
    <citation type="submission" date="2003-08" db="EMBL/GenBank/DDBJ databases">
        <authorList>
            <person name="Birren B."/>
            <person name="Nusbaum C."/>
            <person name="Abebe A."/>
            <person name="Abouelleil A."/>
            <person name="Adekoya E."/>
            <person name="Ait-zahra M."/>
            <person name="Allen N."/>
            <person name="Allen T."/>
            <person name="An P."/>
            <person name="Anderson M."/>
            <person name="Anderson S."/>
            <person name="Arachchi H."/>
            <person name="Armbruster J."/>
            <person name="Bachantsang P."/>
            <person name="Baldwin J."/>
            <person name="Barry A."/>
            <person name="Bayul T."/>
            <person name="Blitshsteyn B."/>
            <person name="Bloom T."/>
            <person name="Blye J."/>
            <person name="Boguslavskiy L."/>
            <person name="Borowsky M."/>
            <person name="Boukhgalter B."/>
            <person name="Brunache A."/>
            <person name="Butler J."/>
            <person name="Calixte N."/>
            <person name="Calvo S."/>
            <person name="Camarata J."/>
            <person name="Campo K."/>
            <person name="Chang J."/>
            <person name="Cheshatsang Y."/>
            <person name="Citroen M."/>
            <person name="Collymore A."/>
            <person name="Considine T."/>
            <person name="Cook A."/>
            <person name="Cooke P."/>
            <person name="Corum B."/>
            <person name="Cuomo C."/>
            <person name="David R."/>
            <person name="Dawoe T."/>
            <person name="Degray S."/>
            <person name="Dodge S."/>
            <person name="Dooley K."/>
            <person name="Dorje P."/>
            <person name="Dorjee K."/>
            <person name="Dorris L."/>
            <person name="Duffey N."/>
            <person name="Dupes A."/>
            <person name="Elkins T."/>
            <person name="Engels R."/>
            <person name="Erickson J."/>
            <person name="Farina A."/>
            <person name="Faro S."/>
            <person name="Ferreira P."/>
            <person name="Fischer H."/>
            <person name="Fitzgerald M."/>
            <person name="Foley K."/>
            <person name="Gage D."/>
            <person name="Galagan J."/>
            <person name="Gearin G."/>
            <person name="Gnerre S."/>
            <person name="Gnirke A."/>
            <person name="Goyette A."/>
            <person name="Graham J."/>
            <person name="Grandbois E."/>
            <person name="Gyaltsen K."/>
            <person name="Hafez N."/>
            <person name="Hagopian D."/>
            <person name="Hagos B."/>
            <person name="Hall J."/>
            <person name="Hatcher B."/>
            <person name="Heller A."/>
            <person name="Higgins H."/>
            <person name="Honan T."/>
            <person name="Horn A."/>
            <person name="Houde N."/>
            <person name="Hughes L."/>
            <person name="Hulme W."/>
            <person name="Husby E."/>
            <person name="Iliev I."/>
            <person name="Jaffe D."/>
            <person name="Jones C."/>
            <person name="Kamal M."/>
            <person name="Kamat A."/>
            <person name="Kamvysselis M."/>
            <person name="Karlsson E."/>
            <person name="Kells C."/>
            <person name="Kieu A."/>
            <person name="Kisner P."/>
            <person name="Kodira C."/>
            <person name="Kulbokas E."/>
            <person name="Labutti K."/>
            <person name="Lama D."/>
            <person name="Landers T."/>
            <person name="Leger J."/>
            <person name="Levine S."/>
            <person name="Lewis D."/>
            <person name="Lewis T."/>
            <person name="Lindblad-toh K."/>
            <person name="Liu X."/>
            <person name="Lokyitsang T."/>
            <person name="Lokyitsang Y."/>
            <person name="Lucien O."/>
            <person name="Lui A."/>
            <person name="Ma L.J."/>
            <person name="Mabbitt R."/>
            <person name="Macdonald J."/>
            <person name="Maclean C."/>
            <person name="Major J."/>
            <person name="Manning J."/>
            <person name="Marabella R."/>
            <person name="Maru K."/>
            <person name="Matthews C."/>
            <person name="Mauceli E."/>
            <person name="Mccarthy M."/>
            <person name="Mcdonough S."/>
            <person name="Mcghee T."/>
            <person name="Meldrim J."/>
            <person name="Meneus L."/>
            <person name="Mesirov J."/>
            <person name="Mihalev A."/>
            <person name="Mihova T."/>
            <person name="Mikkelsen T."/>
            <person name="Mlenga V."/>
            <person name="Moru K."/>
            <person name="Mozes J."/>
            <person name="Mulrain L."/>
            <person name="Munson G."/>
            <person name="Naylor J."/>
            <person name="Newes C."/>
            <person name="Nguyen C."/>
            <person name="Nguyen N."/>
            <person name="Nguyen T."/>
            <person name="Nicol R."/>
            <person name="Nielsen C."/>
            <person name="Nizzari M."/>
            <person name="Norbu C."/>
            <person name="Norbu N."/>
            <person name="O'donnell P."/>
            <person name="Okoawo O."/>
            <person name="O'leary S."/>
            <person name="Omotosho B."/>
            <person name="O'neill K."/>
            <person name="Osman S."/>
            <person name="Parker S."/>
            <person name="Perrin D."/>
            <person name="Phunkhang P."/>
            <person name="Piqani B."/>
            <person name="Purcell S."/>
            <person name="Rachupka T."/>
            <person name="Ramasamy U."/>
            <person name="Rameau R."/>
            <person name="Ray V."/>
            <person name="Raymond C."/>
            <person name="Retta R."/>
            <person name="Richardson S."/>
            <person name="Rise C."/>
            <person name="Rodriguez J."/>
            <person name="Rogers J."/>
            <person name="Rogov P."/>
            <person name="Rutman M."/>
            <person name="Schupbach R."/>
            <person name="Seaman C."/>
            <person name="Settipalli S."/>
            <person name="Sharpe T."/>
            <person name="Sheridan J."/>
            <person name="Sherpa N."/>
            <person name="Shi J."/>
            <person name="Smirnov S."/>
            <person name="Smith C."/>
            <person name="Sougnez C."/>
            <person name="Spencer B."/>
            <person name="Stalker J."/>
            <person name="Stange-thomann N."/>
            <person name="Stavropoulos S."/>
            <person name="Stetson K."/>
            <person name="Stone C."/>
            <person name="Stone S."/>
            <person name="Stubbs M."/>
            <person name="Talamas J."/>
            <person name="Tchuinga P."/>
            <person name="Tenzing P."/>
            <person name="Tesfaye S."/>
            <person name="Theodore J."/>
            <person name="Thoulutsang Y."/>
            <person name="Topham K."/>
            <person name="Towey S."/>
            <person name="Tsamla T."/>
            <person name="Tsomo N."/>
            <person name="Vallee D."/>
            <person name="Vassiliev H."/>
            <person name="Venkataraman V."/>
            <person name="Vinson J."/>
            <person name="Vo A."/>
            <person name="Wade C."/>
            <person name="Wang S."/>
            <person name="Wangchuk T."/>
            <person name="Wangdi T."/>
            <person name="Whittaker C."/>
            <person name="Wilkinson J."/>
            <person name="Wu Y."/>
            <person name="Wyman D."/>
            <person name="Yadav S."/>
            <person name="Yang S."/>
            <person name="Yang X."/>
            <person name="Yeager S."/>
            <person name="Yee E."/>
            <person name="Young G."/>
            <person name="Zainoun J."/>
            <person name="Zembeck L."/>
            <person name="Zimmer A."/>
            <person name="Zody M."/>
            <person name="Lander E."/>
        </authorList>
    </citation>
    <scope>NUCLEOTIDE SEQUENCE [LARGE SCALE GENOMIC DNA]</scope>
</reference>
<keyword evidence="4" id="KW-1185">Reference proteome</keyword>
<evidence type="ECO:0000256" key="1">
    <source>
        <dbReference type="ARBA" id="ARBA00010326"/>
    </source>
</evidence>
<dbReference type="PANTHER" id="PTHR12767:SF9">
    <property type="entry name" value="BCL7-LIKE"/>
    <property type="match status" value="1"/>
</dbReference>
<dbReference type="Ensembl" id="ENSCSAVT00000004462.1">
    <property type="protein sequence ID" value="ENSCSAVP00000004398.1"/>
    <property type="gene ID" value="ENSCSAVG00000002601.1"/>
</dbReference>
<feature type="region of interest" description="Disordered" evidence="2">
    <location>
        <begin position="50"/>
        <end position="163"/>
    </location>
</feature>
<evidence type="ECO:0000313" key="4">
    <source>
        <dbReference type="Proteomes" id="UP000007875"/>
    </source>
</evidence>
<accession>H2YGE9</accession>
<dbReference type="GeneTree" id="ENSGT00390000002172"/>